<evidence type="ECO:0000313" key="2">
    <source>
        <dbReference type="Proteomes" id="UP001241377"/>
    </source>
</evidence>
<protein>
    <submittedName>
        <fullName evidence="1">Uncharacterized protein</fullName>
    </submittedName>
</protein>
<dbReference type="EMBL" id="JASBWR010000015">
    <property type="protein sequence ID" value="KAJ9109843.1"/>
    <property type="molecule type" value="Genomic_DNA"/>
</dbReference>
<sequence>MLFLPAILLEQHLNPLKERELDLRAWAIYLLVSVSTMSYYREMRSRGNEHMLATPCDPSIRSLANHRSASYPAPRIRTIHAGLNNISTIAPNLSSTVPYLEQLVLTSNNLATFASLLPLANFTKLQHLSLIGNPVRNQKHYREWVIWKAAQGKLRTLDFKRIKDAERAHARSLFVDEETGLPSKLALSLTSEATVAAQTASAGTVAGAGTNAHVDAGKGRLMTAEEKAKIREAIQNASNIEEIRKLERMLAEGRVPEEGKA</sequence>
<gene>
    <name evidence="1" type="ORF">QFC19_001822</name>
</gene>
<organism evidence="1 2">
    <name type="scientific">Naganishia cerealis</name>
    <dbReference type="NCBI Taxonomy" id="610337"/>
    <lineage>
        <taxon>Eukaryota</taxon>
        <taxon>Fungi</taxon>
        <taxon>Dikarya</taxon>
        <taxon>Basidiomycota</taxon>
        <taxon>Agaricomycotina</taxon>
        <taxon>Tremellomycetes</taxon>
        <taxon>Filobasidiales</taxon>
        <taxon>Filobasidiaceae</taxon>
        <taxon>Naganishia</taxon>
    </lineage>
</organism>
<comment type="caution">
    <text evidence="1">The sequence shown here is derived from an EMBL/GenBank/DDBJ whole genome shotgun (WGS) entry which is preliminary data.</text>
</comment>
<accession>A0ACC2WEG0</accession>
<evidence type="ECO:0000313" key="1">
    <source>
        <dbReference type="EMBL" id="KAJ9109843.1"/>
    </source>
</evidence>
<keyword evidence="2" id="KW-1185">Reference proteome</keyword>
<name>A0ACC2WEG0_9TREE</name>
<reference evidence="1" key="1">
    <citation type="submission" date="2023-04" db="EMBL/GenBank/DDBJ databases">
        <title>Draft Genome sequencing of Naganishia species isolated from polar environments using Oxford Nanopore Technology.</title>
        <authorList>
            <person name="Leo P."/>
            <person name="Venkateswaran K."/>
        </authorList>
    </citation>
    <scope>NUCLEOTIDE SEQUENCE</scope>
    <source>
        <strain evidence="1">MNA-CCFEE 5261</strain>
    </source>
</reference>
<proteinExistence type="predicted"/>
<dbReference type="Proteomes" id="UP001241377">
    <property type="component" value="Unassembled WGS sequence"/>
</dbReference>